<feature type="chain" id="PRO_5043450641" evidence="1">
    <location>
        <begin position="21"/>
        <end position="152"/>
    </location>
</feature>
<feature type="non-terminal residue" evidence="2">
    <location>
        <position position="152"/>
    </location>
</feature>
<keyword evidence="3" id="KW-1185">Reference proteome</keyword>
<name>A0AAV5TWN4_9BILA</name>
<gene>
    <name evidence="2" type="ORF">PENTCL1PPCAC_21143</name>
</gene>
<proteinExistence type="predicted"/>
<feature type="non-terminal residue" evidence="2">
    <location>
        <position position="1"/>
    </location>
</feature>
<dbReference type="Proteomes" id="UP001432027">
    <property type="component" value="Unassembled WGS sequence"/>
</dbReference>
<organism evidence="2 3">
    <name type="scientific">Pristionchus entomophagus</name>
    <dbReference type="NCBI Taxonomy" id="358040"/>
    <lineage>
        <taxon>Eukaryota</taxon>
        <taxon>Metazoa</taxon>
        <taxon>Ecdysozoa</taxon>
        <taxon>Nematoda</taxon>
        <taxon>Chromadorea</taxon>
        <taxon>Rhabditida</taxon>
        <taxon>Rhabditina</taxon>
        <taxon>Diplogasteromorpha</taxon>
        <taxon>Diplogasteroidea</taxon>
        <taxon>Neodiplogasteridae</taxon>
        <taxon>Pristionchus</taxon>
    </lineage>
</organism>
<accession>A0AAV5TWN4</accession>
<comment type="caution">
    <text evidence="2">The sequence shown here is derived from an EMBL/GenBank/DDBJ whole genome shotgun (WGS) entry which is preliminary data.</text>
</comment>
<evidence type="ECO:0000313" key="2">
    <source>
        <dbReference type="EMBL" id="GMS98968.1"/>
    </source>
</evidence>
<reference evidence="2" key="1">
    <citation type="submission" date="2023-10" db="EMBL/GenBank/DDBJ databases">
        <title>Genome assembly of Pristionchus species.</title>
        <authorList>
            <person name="Yoshida K."/>
            <person name="Sommer R.J."/>
        </authorList>
    </citation>
    <scope>NUCLEOTIDE SEQUENCE</scope>
    <source>
        <strain evidence="2">RS0144</strain>
    </source>
</reference>
<keyword evidence="1" id="KW-0732">Signal</keyword>
<dbReference type="EMBL" id="BTSX01000005">
    <property type="protein sequence ID" value="GMS98968.1"/>
    <property type="molecule type" value="Genomic_DNA"/>
</dbReference>
<evidence type="ECO:0000313" key="3">
    <source>
        <dbReference type="Proteomes" id="UP001432027"/>
    </source>
</evidence>
<feature type="signal peptide" evidence="1">
    <location>
        <begin position="1"/>
        <end position="20"/>
    </location>
</feature>
<sequence length="152" mass="16550">VSMLLNLLVILVTSLPLASSLMCLHNATVTNAIYNKYGVLVRAYTSNYDMGLLECSENLTRCVNFKSMDVSFFNTLDVAQDPSIYTSLVSANNGQVVGRCCMSEADCVKIKAQEKEDCTGDQPTSCSCKTDECTGASEVQMQLVAMLLVLTY</sequence>
<dbReference type="AlphaFoldDB" id="A0AAV5TWN4"/>
<evidence type="ECO:0000256" key="1">
    <source>
        <dbReference type="SAM" id="SignalP"/>
    </source>
</evidence>
<protein>
    <submittedName>
        <fullName evidence="2">Uncharacterized protein</fullName>
    </submittedName>
</protein>